<dbReference type="Ensembl" id="ENSXETT00000114958">
    <property type="protein sequence ID" value="ENSXETP00000114018"/>
    <property type="gene ID" value="ENSXETG00000043635"/>
</dbReference>
<evidence type="ECO:0000313" key="2">
    <source>
        <dbReference type="Ensembl" id="ENSXETP00000114018"/>
    </source>
</evidence>
<name>A0A803K142_XENTR</name>
<dbReference type="PANTHER" id="PTHR21301:SF12">
    <property type="match status" value="1"/>
</dbReference>
<dbReference type="Pfam" id="PF26215">
    <property type="entry name" value="HTH_animal"/>
    <property type="match status" value="1"/>
</dbReference>
<dbReference type="InterPro" id="IPR058912">
    <property type="entry name" value="HTH_animal"/>
</dbReference>
<dbReference type="GeneTree" id="ENSGT00840000129931"/>
<dbReference type="InterPro" id="IPR000477">
    <property type="entry name" value="RT_dom"/>
</dbReference>
<dbReference type="PROSITE" id="PS50878">
    <property type="entry name" value="RT_POL"/>
    <property type="match status" value="1"/>
</dbReference>
<dbReference type="PANTHER" id="PTHR21301">
    <property type="entry name" value="REVERSE TRANSCRIPTASE"/>
    <property type="match status" value="1"/>
</dbReference>
<accession>A0A803K142</accession>
<protein>
    <recommendedName>
        <fullName evidence="1">Reverse transcriptase domain-containing protein</fullName>
    </recommendedName>
</protein>
<dbReference type="Pfam" id="PF00078">
    <property type="entry name" value="RVT_1"/>
    <property type="match status" value="1"/>
</dbReference>
<dbReference type="AlphaFoldDB" id="A0A803K142"/>
<evidence type="ECO:0000259" key="1">
    <source>
        <dbReference type="PROSITE" id="PS50878"/>
    </source>
</evidence>
<reference evidence="2" key="2">
    <citation type="submission" date="2021-03" db="UniProtKB">
        <authorList>
            <consortium name="Ensembl"/>
        </authorList>
    </citation>
    <scope>IDENTIFICATION</scope>
</reference>
<dbReference type="InParanoid" id="A0A803K142"/>
<reference evidence="2" key="1">
    <citation type="journal article" date="2010" name="Science">
        <title>The genome of the Western clawed frog Xenopus tropicalis.</title>
        <authorList>
            <person name="Hellsten U."/>
            <person name="Harland R.M."/>
            <person name="Gilchrist M.J."/>
            <person name="Hendrix D."/>
            <person name="Jurka J."/>
            <person name="Kapitonov V."/>
            <person name="Ovcharenko I."/>
            <person name="Putnam N.H."/>
            <person name="Shu S."/>
            <person name="Taher L."/>
            <person name="Blitz I.L."/>
            <person name="Blumberg B."/>
            <person name="Dichmann D.S."/>
            <person name="Dubchak I."/>
            <person name="Amaya E."/>
            <person name="Detter J.C."/>
            <person name="Fletcher R."/>
            <person name="Gerhard D.S."/>
            <person name="Goodstein D."/>
            <person name="Graves T."/>
            <person name="Grigoriev I.V."/>
            <person name="Grimwood J."/>
            <person name="Kawashima T."/>
            <person name="Lindquist E."/>
            <person name="Lucas S.M."/>
            <person name="Mead P.E."/>
            <person name="Mitros T."/>
            <person name="Ogino H."/>
            <person name="Ohta Y."/>
            <person name="Poliakov A.V."/>
            <person name="Pollet N."/>
            <person name="Robert J."/>
            <person name="Salamov A."/>
            <person name="Sater A.K."/>
            <person name="Schmutz J."/>
            <person name="Terry A."/>
            <person name="Vize P.D."/>
            <person name="Warren W.C."/>
            <person name="Wells D."/>
            <person name="Wills A."/>
            <person name="Wilson R.K."/>
            <person name="Zimmerman L.B."/>
            <person name="Zorn A.M."/>
            <person name="Grainger R."/>
            <person name="Grammer T."/>
            <person name="Khokha M.K."/>
            <person name="Richardson P.M."/>
            <person name="Rokhsar D.S."/>
        </authorList>
    </citation>
    <scope>NUCLEOTIDE SEQUENCE [LARGE SCALE GENOMIC DNA]</scope>
    <source>
        <strain evidence="2">Nigerian</strain>
    </source>
</reference>
<organism evidence="2">
    <name type="scientific">Xenopus tropicalis</name>
    <name type="common">Western clawed frog</name>
    <name type="synonym">Silurana tropicalis</name>
    <dbReference type="NCBI Taxonomy" id="8364"/>
    <lineage>
        <taxon>Eukaryota</taxon>
        <taxon>Metazoa</taxon>
        <taxon>Chordata</taxon>
        <taxon>Craniata</taxon>
        <taxon>Vertebrata</taxon>
        <taxon>Euteleostomi</taxon>
        <taxon>Amphibia</taxon>
        <taxon>Batrachia</taxon>
        <taxon>Anura</taxon>
        <taxon>Pipoidea</taxon>
        <taxon>Pipidae</taxon>
        <taxon>Xenopodinae</taxon>
        <taxon>Xenopus</taxon>
        <taxon>Silurana</taxon>
    </lineage>
</organism>
<sequence>MTSRDVSDAPFRARSDFGPVTSNTSLRTFSRIIDSTVSNIPRQTQHRGNLNKEQRVTLKGLQENRNIIVKPADKGGAVVVMDYEYYRTELLDQLADTGCYQKLTYDPTSKFQSQLGKLLDEACLHGWITEELRDALYVEHPVRPVIYTLPKIHKNLQNPPARPIISARGSLAEKIAKYVDTILQPLVRQLGSYLQDTTDFLRVVNSINAGDGNFLFVTMDVHSLYTCIPHDAGIHAVRDLLSNNPVYTGPPVEFILTLLEFILHNNYFKFEDNYFLQLTGTAMGSNVAPTYANIFMYWYETCNIYCHPLFRKHGVYFRHYIDDRFFLWYGTDEDLLTFVNDLNGVPSSIRFTVHRDKHSIDFLDVTVYKDSNNQLHTKIFQKPTDRNSLLHYTSSHPRHLLNSLPKSQMLRVVRITSKPEERQEALEAMAIRFLERGYPTELITGITTWAKSLDREAILRDKLEQEGDVENDVVYYMTTYDAHTPFIKKSILQHWPIVKTDAELTAINRKRVRFGYKRNKNLKELLSSADPVCKGVATLIVFYSKEKHFGHMNWIAWLLGA</sequence>
<feature type="domain" description="Reverse transcriptase" evidence="1">
    <location>
        <begin position="130"/>
        <end position="379"/>
    </location>
</feature>
<proteinExistence type="predicted"/>